<evidence type="ECO:0000313" key="2">
    <source>
        <dbReference type="EMBL" id="NYE18087.1"/>
    </source>
</evidence>
<keyword evidence="1" id="KW-1133">Transmembrane helix</keyword>
<comment type="caution">
    <text evidence="2">The sequence shown here is derived from an EMBL/GenBank/DDBJ whole genome shotgun (WGS) entry which is preliminary data.</text>
</comment>
<accession>A0A7Y9GKG2</accession>
<dbReference type="AlphaFoldDB" id="A0A7Y9GKG2"/>
<sequence length="99" mass="10833">MISRLITALLTVDIPPVEPDFSAPFITGLHRFASWALAGGLVVLLICAVLAAIALGVKSTPDRMRSIAENWFFRIIIALLVLGSLNGLFAFFFNYDFGF</sequence>
<gene>
    <name evidence="2" type="ORF">BJ991_000115</name>
</gene>
<evidence type="ECO:0000313" key="3">
    <source>
        <dbReference type="Proteomes" id="UP000576969"/>
    </source>
</evidence>
<feature type="transmembrane region" description="Helical" evidence="1">
    <location>
        <begin position="71"/>
        <end position="93"/>
    </location>
</feature>
<keyword evidence="1" id="KW-0472">Membrane</keyword>
<dbReference type="EMBL" id="JACCBV010000001">
    <property type="protein sequence ID" value="NYE18087.1"/>
    <property type="molecule type" value="Genomic_DNA"/>
</dbReference>
<dbReference type="Proteomes" id="UP000576969">
    <property type="component" value="Unassembled WGS sequence"/>
</dbReference>
<organism evidence="2 3">
    <name type="scientific">Microbacterium immunditiarum</name>
    <dbReference type="NCBI Taxonomy" id="337480"/>
    <lineage>
        <taxon>Bacteria</taxon>
        <taxon>Bacillati</taxon>
        <taxon>Actinomycetota</taxon>
        <taxon>Actinomycetes</taxon>
        <taxon>Micrococcales</taxon>
        <taxon>Microbacteriaceae</taxon>
        <taxon>Microbacterium</taxon>
    </lineage>
</organism>
<keyword evidence="1" id="KW-0812">Transmembrane</keyword>
<name>A0A7Y9GKG2_9MICO</name>
<protein>
    <submittedName>
        <fullName evidence="2">Uncharacterized protein</fullName>
    </submittedName>
</protein>
<proteinExistence type="predicted"/>
<dbReference type="RefSeq" id="WP_179486523.1">
    <property type="nucleotide sequence ID" value="NZ_JACCBV010000001.1"/>
</dbReference>
<reference evidence="2 3" key="1">
    <citation type="submission" date="2020-07" db="EMBL/GenBank/DDBJ databases">
        <title>Sequencing the genomes of 1000 actinobacteria strains.</title>
        <authorList>
            <person name="Klenk H.-P."/>
        </authorList>
    </citation>
    <scope>NUCLEOTIDE SEQUENCE [LARGE SCALE GENOMIC DNA]</scope>
    <source>
        <strain evidence="2 3">DSM 24662</strain>
    </source>
</reference>
<feature type="transmembrane region" description="Helical" evidence="1">
    <location>
        <begin position="35"/>
        <end position="59"/>
    </location>
</feature>
<keyword evidence="3" id="KW-1185">Reference proteome</keyword>
<evidence type="ECO:0000256" key="1">
    <source>
        <dbReference type="SAM" id="Phobius"/>
    </source>
</evidence>